<feature type="domain" description="ChsH2 C-terminal OB-fold" evidence="1">
    <location>
        <begin position="50"/>
        <end position="107"/>
    </location>
</feature>
<dbReference type="InterPro" id="IPR002878">
    <property type="entry name" value="ChsH2_C"/>
</dbReference>
<dbReference type="PANTHER" id="PTHR34075:SF5">
    <property type="entry name" value="BLR3430 PROTEIN"/>
    <property type="match status" value="1"/>
</dbReference>
<gene>
    <name evidence="3" type="ORF">GCM10010468_77260</name>
</gene>
<accession>A0ABP6QN54</accession>
<evidence type="ECO:0000259" key="2">
    <source>
        <dbReference type="Pfam" id="PF12172"/>
    </source>
</evidence>
<dbReference type="Pfam" id="PF01796">
    <property type="entry name" value="OB_ChsH2_C"/>
    <property type="match status" value="1"/>
</dbReference>
<dbReference type="Gene3D" id="6.10.30.10">
    <property type="match status" value="1"/>
</dbReference>
<protein>
    <submittedName>
        <fullName evidence="3">Zn-ribbon domain-containing OB-fold protein</fullName>
    </submittedName>
</protein>
<organism evidence="3 4">
    <name type="scientific">Actinocorallia longicatena</name>
    <dbReference type="NCBI Taxonomy" id="111803"/>
    <lineage>
        <taxon>Bacteria</taxon>
        <taxon>Bacillati</taxon>
        <taxon>Actinomycetota</taxon>
        <taxon>Actinomycetes</taxon>
        <taxon>Streptosporangiales</taxon>
        <taxon>Thermomonosporaceae</taxon>
        <taxon>Actinocorallia</taxon>
    </lineage>
</organism>
<dbReference type="EMBL" id="BAAAUV010000041">
    <property type="protein sequence ID" value="GAA3240514.1"/>
    <property type="molecule type" value="Genomic_DNA"/>
</dbReference>
<evidence type="ECO:0000313" key="3">
    <source>
        <dbReference type="EMBL" id="GAA3240514.1"/>
    </source>
</evidence>
<dbReference type="RefSeq" id="WP_344838984.1">
    <property type="nucleotide sequence ID" value="NZ_BAAAUV010000041.1"/>
</dbReference>
<dbReference type="InterPro" id="IPR052513">
    <property type="entry name" value="Thioester_dehydratase-like"/>
</dbReference>
<dbReference type="Pfam" id="PF12172">
    <property type="entry name" value="zf-ChsH2"/>
    <property type="match status" value="1"/>
</dbReference>
<keyword evidence="4" id="KW-1185">Reference proteome</keyword>
<name>A0ABP6QN54_9ACTN</name>
<proteinExistence type="predicted"/>
<dbReference type="SUPFAM" id="SSF50249">
    <property type="entry name" value="Nucleic acid-binding proteins"/>
    <property type="match status" value="1"/>
</dbReference>
<feature type="domain" description="ChsH2 rubredoxin-like zinc ribbon" evidence="2">
    <location>
        <begin position="13"/>
        <end position="49"/>
    </location>
</feature>
<dbReference type="PANTHER" id="PTHR34075">
    <property type="entry name" value="BLR3430 PROTEIN"/>
    <property type="match status" value="1"/>
</dbReference>
<evidence type="ECO:0000259" key="1">
    <source>
        <dbReference type="Pfam" id="PF01796"/>
    </source>
</evidence>
<reference evidence="4" key="1">
    <citation type="journal article" date="2019" name="Int. J. Syst. Evol. Microbiol.">
        <title>The Global Catalogue of Microorganisms (GCM) 10K type strain sequencing project: providing services to taxonomists for standard genome sequencing and annotation.</title>
        <authorList>
            <consortium name="The Broad Institute Genomics Platform"/>
            <consortium name="The Broad Institute Genome Sequencing Center for Infectious Disease"/>
            <person name="Wu L."/>
            <person name="Ma J."/>
        </authorList>
    </citation>
    <scope>NUCLEOTIDE SEQUENCE [LARGE SCALE GENOMIC DNA]</scope>
    <source>
        <strain evidence="4">JCM 9377</strain>
    </source>
</reference>
<dbReference type="Proteomes" id="UP001501237">
    <property type="component" value="Unassembled WGS sequence"/>
</dbReference>
<comment type="caution">
    <text evidence="3">The sequence shown here is derived from an EMBL/GenBank/DDBJ whole genome shotgun (WGS) entry which is preliminary data.</text>
</comment>
<dbReference type="InterPro" id="IPR022002">
    <property type="entry name" value="ChsH2_Znr"/>
</dbReference>
<dbReference type="InterPro" id="IPR012340">
    <property type="entry name" value="NA-bd_OB-fold"/>
</dbReference>
<sequence>MTILRDGRTDPFFDGARRDVLMIRRCAECRHWHAPDATVCAECGGEDLDWAEAEGRALLVSWSKVHRRDGGEPAHIALVELAEGPWLHAALDQVDRPRENLPLRAGFVHAEAGEPHLVFRPL</sequence>
<evidence type="ECO:0000313" key="4">
    <source>
        <dbReference type="Proteomes" id="UP001501237"/>
    </source>
</evidence>